<evidence type="ECO:0000313" key="2">
    <source>
        <dbReference type="Proteomes" id="UP001337723"/>
    </source>
</evidence>
<sequence>MHCPSWLRAAFGRRVVALVPPVCCGMPVLVKLCVIHAHKTSLTGRSIGWPVSKMRPPGGAIRMEFGSLDPCPVAPVTTDDAAQNAAVDLDGVARKLEA</sequence>
<keyword evidence="2" id="KW-1185">Reference proteome</keyword>
<dbReference type="KEGG" id="rmai:MACH21_21060"/>
<evidence type="ECO:0000313" key="1">
    <source>
        <dbReference type="EMBL" id="BDW85929.1"/>
    </source>
</evidence>
<proteinExistence type="predicted"/>
<dbReference type="EMBL" id="AP027266">
    <property type="protein sequence ID" value="BDW85929.1"/>
    <property type="molecule type" value="Genomic_DNA"/>
</dbReference>
<gene>
    <name evidence="1" type="ORF">MACH21_21060</name>
</gene>
<dbReference type="Proteomes" id="UP001337723">
    <property type="component" value="Chromosome"/>
</dbReference>
<reference evidence="1 2" key="1">
    <citation type="submission" date="2023-01" db="EMBL/GenBank/DDBJ databases">
        <title>Complete genome sequence of Roseicyclus marinus strain Dej080120_10.</title>
        <authorList>
            <person name="Ueki S."/>
            <person name="Maruyama F."/>
        </authorList>
    </citation>
    <scope>NUCLEOTIDE SEQUENCE [LARGE SCALE GENOMIC DNA]</scope>
    <source>
        <strain evidence="1 2">Dej080120_10</strain>
    </source>
</reference>
<organism evidence="1 2">
    <name type="scientific">Roseicyclus marinus</name>
    <dbReference type="NCBI Taxonomy" id="2161673"/>
    <lineage>
        <taxon>Bacteria</taxon>
        <taxon>Pseudomonadati</taxon>
        <taxon>Pseudomonadota</taxon>
        <taxon>Alphaproteobacteria</taxon>
        <taxon>Rhodobacterales</taxon>
        <taxon>Roseobacteraceae</taxon>
        <taxon>Roseicyclus</taxon>
    </lineage>
</organism>
<dbReference type="AlphaFoldDB" id="A0AA48HHY0"/>
<name>A0AA48HHY0_9RHOB</name>
<accession>A0AA48HHY0</accession>
<protein>
    <submittedName>
        <fullName evidence="1">Uncharacterized protein</fullName>
    </submittedName>
</protein>